<evidence type="ECO:0000313" key="1">
    <source>
        <dbReference type="EMBL" id="KAG8646711.1"/>
    </source>
</evidence>
<proteinExistence type="predicted"/>
<dbReference type="EMBL" id="CM004395">
    <property type="protein sequence ID" value="KAG8646711.1"/>
    <property type="molecule type" value="Genomic_DNA"/>
</dbReference>
<name>A0ACB7H3G0_MANES</name>
<evidence type="ECO:0000313" key="2">
    <source>
        <dbReference type="Proteomes" id="UP000091857"/>
    </source>
</evidence>
<accession>A0ACB7H3G0</accession>
<gene>
    <name evidence="1" type="ORF">MANES_09G024959v8</name>
</gene>
<comment type="caution">
    <text evidence="1">The sequence shown here is derived from an EMBL/GenBank/DDBJ whole genome shotgun (WGS) entry which is preliminary data.</text>
</comment>
<reference evidence="2" key="1">
    <citation type="journal article" date="2016" name="Nat. Biotechnol.">
        <title>Sequencing wild and cultivated cassava and related species reveals extensive interspecific hybridization and genetic diversity.</title>
        <authorList>
            <person name="Bredeson J.V."/>
            <person name="Lyons J.B."/>
            <person name="Prochnik S.E."/>
            <person name="Wu G.A."/>
            <person name="Ha C.M."/>
            <person name="Edsinger-Gonzales E."/>
            <person name="Grimwood J."/>
            <person name="Schmutz J."/>
            <person name="Rabbi I.Y."/>
            <person name="Egesi C."/>
            <person name="Nauluvula P."/>
            <person name="Lebot V."/>
            <person name="Ndunguru J."/>
            <person name="Mkamilo G."/>
            <person name="Bart R.S."/>
            <person name="Setter T.L."/>
            <person name="Gleadow R.M."/>
            <person name="Kulakow P."/>
            <person name="Ferguson M.E."/>
            <person name="Rounsley S."/>
            <person name="Rokhsar D.S."/>
        </authorList>
    </citation>
    <scope>NUCLEOTIDE SEQUENCE [LARGE SCALE GENOMIC DNA]</scope>
    <source>
        <strain evidence="2">cv. AM560-2</strain>
    </source>
</reference>
<keyword evidence="2" id="KW-1185">Reference proteome</keyword>
<sequence>MADSLPLSMAESVLGKLGSLALEEFFLAWGLETDLEKIKRNLKVIEAVLLDAEQQLSLNPRIKIWLDNLKQVLYDAEDVVDEFECEALRSKVVKSGKTTRKVCRFFSSSNPLAFRFRMGHKLKQIRERVDEIAALKSKFGLTERIFDRPVFHREREMTHSFVDASDVIGRDQARDNMDEMYGHGYRPATKILARSFE</sequence>
<dbReference type="Proteomes" id="UP000091857">
    <property type="component" value="Chromosome 9"/>
</dbReference>
<protein>
    <submittedName>
        <fullName evidence="1">Uncharacterized protein</fullName>
    </submittedName>
</protein>
<organism evidence="1 2">
    <name type="scientific">Manihot esculenta</name>
    <name type="common">Cassava</name>
    <name type="synonym">Jatropha manihot</name>
    <dbReference type="NCBI Taxonomy" id="3983"/>
    <lineage>
        <taxon>Eukaryota</taxon>
        <taxon>Viridiplantae</taxon>
        <taxon>Streptophyta</taxon>
        <taxon>Embryophyta</taxon>
        <taxon>Tracheophyta</taxon>
        <taxon>Spermatophyta</taxon>
        <taxon>Magnoliopsida</taxon>
        <taxon>eudicotyledons</taxon>
        <taxon>Gunneridae</taxon>
        <taxon>Pentapetalae</taxon>
        <taxon>rosids</taxon>
        <taxon>fabids</taxon>
        <taxon>Malpighiales</taxon>
        <taxon>Euphorbiaceae</taxon>
        <taxon>Crotonoideae</taxon>
        <taxon>Manihoteae</taxon>
        <taxon>Manihot</taxon>
    </lineage>
</organism>